<evidence type="ECO:0000256" key="13">
    <source>
        <dbReference type="ARBA" id="ARBA00037789"/>
    </source>
</evidence>
<evidence type="ECO:0000256" key="4">
    <source>
        <dbReference type="ARBA" id="ARBA00022692"/>
    </source>
</evidence>
<feature type="domain" description="3-oxo-5-alpha-steroid 4-dehydrogenase C-terminal" evidence="18">
    <location>
        <begin position="122"/>
        <end position="270"/>
    </location>
</feature>
<keyword evidence="5" id="KW-0221">Differentiation</keyword>
<feature type="transmembrane region" description="Helical" evidence="17">
    <location>
        <begin position="26"/>
        <end position="46"/>
    </location>
</feature>
<evidence type="ECO:0000256" key="16">
    <source>
        <dbReference type="ARBA" id="ARBA00049397"/>
    </source>
</evidence>
<evidence type="ECO:0000256" key="17">
    <source>
        <dbReference type="PIRNR" id="PIRNR015596"/>
    </source>
</evidence>
<evidence type="ECO:0000256" key="15">
    <source>
        <dbReference type="ARBA" id="ARBA00049166"/>
    </source>
</evidence>
<feature type="transmembrane region" description="Helical" evidence="17">
    <location>
        <begin position="66"/>
        <end position="85"/>
    </location>
</feature>
<comment type="similarity">
    <text evidence="3 17">Belongs to the steroid 5-alpha reductase family.</text>
</comment>
<dbReference type="PANTHER" id="PTHR10556">
    <property type="entry name" value="3-OXO-5-ALPHA-STEROID 4-DEHYDROGENASE"/>
    <property type="match status" value="1"/>
</dbReference>
<dbReference type="InterPro" id="IPR039357">
    <property type="entry name" value="SRD5A/TECR"/>
</dbReference>
<dbReference type="Proteomes" id="UP001164746">
    <property type="component" value="Chromosome 11"/>
</dbReference>
<keyword evidence="9 17" id="KW-1133">Transmembrane helix</keyword>
<evidence type="ECO:0000259" key="18">
    <source>
        <dbReference type="Pfam" id="PF02544"/>
    </source>
</evidence>
<name>A0ABY7F9P5_MYAAR</name>
<dbReference type="Pfam" id="PF02544">
    <property type="entry name" value="Steroid_dh"/>
    <property type="match status" value="1"/>
</dbReference>
<sequence length="270" mass="30757">MNSTMANVVENILTLIFDKDIRVLNIVSYIYFVTALLIFLLLFSGITAPYGRYARGGWGLFVNGKIAWFVQEIPSFLVPVAFIVLGAPKLAQMPNLLLFSMFTIHFVQRACIFPFLIKGGKPTPFMPFSMALVFCLVNGYLQSAYILHHAEYGAEWWTRPHLWIGVCLFFTGMLVNIHADHVLRNLRRPGETGYKIPRGGMFELVSGANFFGEMLEWFGFAVACWSLPAAAFSCFTCCNIGPRAWQHHNWYLQKFEDYPKSRKAVIPFIL</sequence>
<dbReference type="PIRSF" id="PIRSF015596">
    <property type="entry name" value="5_alpha-SR2"/>
    <property type="match status" value="1"/>
</dbReference>
<feature type="transmembrane region" description="Helical" evidence="17">
    <location>
        <begin position="123"/>
        <end position="141"/>
    </location>
</feature>
<accession>A0ABY7F9P5</accession>
<feature type="transmembrane region" description="Helical" evidence="17">
    <location>
        <begin position="217"/>
        <end position="238"/>
    </location>
</feature>
<evidence type="ECO:0000256" key="6">
    <source>
        <dbReference type="ARBA" id="ARBA00022824"/>
    </source>
</evidence>
<keyword evidence="12 17" id="KW-0472">Membrane</keyword>
<comment type="subcellular location">
    <subcellularLocation>
        <location evidence="2">Endoplasmic reticulum membrane</location>
        <topology evidence="2">Multi-pass membrane protein</topology>
    </subcellularLocation>
    <subcellularLocation>
        <location evidence="1">Microsome membrane</location>
        <topology evidence="1">Multi-pass membrane protein</topology>
    </subcellularLocation>
</comment>
<evidence type="ECO:0000256" key="5">
    <source>
        <dbReference type="ARBA" id="ARBA00022782"/>
    </source>
</evidence>
<keyword evidence="11" id="KW-0443">Lipid metabolism</keyword>
<comment type="catalytic activity">
    <reaction evidence="15">
        <text>androst-4-ene-3,17-dione + NADPH + H(+) = 5alpha-androstan-3,17-dione + NADP(+)</text>
        <dbReference type="Rhea" id="RHEA:50816"/>
        <dbReference type="ChEBI" id="CHEBI:15378"/>
        <dbReference type="ChEBI" id="CHEBI:15994"/>
        <dbReference type="ChEBI" id="CHEBI:16422"/>
        <dbReference type="ChEBI" id="CHEBI:57783"/>
        <dbReference type="ChEBI" id="CHEBI:58349"/>
    </reaction>
    <physiologicalReaction direction="left-to-right" evidence="15">
        <dbReference type="Rhea" id="RHEA:50817"/>
    </physiologicalReaction>
</comment>
<dbReference type="Gene3D" id="1.20.120.1630">
    <property type="match status" value="1"/>
</dbReference>
<evidence type="ECO:0000256" key="3">
    <source>
        <dbReference type="ARBA" id="ARBA00007742"/>
    </source>
</evidence>
<evidence type="ECO:0000313" key="19">
    <source>
        <dbReference type="EMBL" id="WAR18790.1"/>
    </source>
</evidence>
<gene>
    <name evidence="19" type="ORF">MAR_000628</name>
</gene>
<comment type="function">
    <text evidence="13">Converts testosterone into 5-alpha-dihydrotestosterone and progesterone or corticosterone into their corresponding 5-alpha-3-oxosteroids. It plays a central role in sexual differentiation and androgen physiology.</text>
</comment>
<keyword evidence="20" id="KW-1185">Reference proteome</keyword>
<evidence type="ECO:0000256" key="14">
    <source>
        <dbReference type="ARBA" id="ARBA00048292"/>
    </source>
</evidence>
<comment type="catalytic activity">
    <reaction evidence="16">
        <text>17beta-hydroxy-5alpha-androstan-3-one + NADP(+) = testosterone + NADPH + H(+)</text>
        <dbReference type="Rhea" id="RHEA:50820"/>
        <dbReference type="ChEBI" id="CHEBI:15378"/>
        <dbReference type="ChEBI" id="CHEBI:16330"/>
        <dbReference type="ChEBI" id="CHEBI:17347"/>
        <dbReference type="ChEBI" id="CHEBI:57783"/>
        <dbReference type="ChEBI" id="CHEBI:58349"/>
        <dbReference type="EC" id="1.3.1.22"/>
    </reaction>
    <physiologicalReaction direction="right-to-left" evidence="16">
        <dbReference type="Rhea" id="RHEA:50822"/>
    </physiologicalReaction>
</comment>
<evidence type="ECO:0000256" key="7">
    <source>
        <dbReference type="ARBA" id="ARBA00022848"/>
    </source>
</evidence>
<organism evidence="19 20">
    <name type="scientific">Mya arenaria</name>
    <name type="common">Soft-shell clam</name>
    <dbReference type="NCBI Taxonomy" id="6604"/>
    <lineage>
        <taxon>Eukaryota</taxon>
        <taxon>Metazoa</taxon>
        <taxon>Spiralia</taxon>
        <taxon>Lophotrochozoa</taxon>
        <taxon>Mollusca</taxon>
        <taxon>Bivalvia</taxon>
        <taxon>Autobranchia</taxon>
        <taxon>Heteroconchia</taxon>
        <taxon>Euheterodonta</taxon>
        <taxon>Imparidentia</taxon>
        <taxon>Neoheterodontei</taxon>
        <taxon>Myida</taxon>
        <taxon>Myoidea</taxon>
        <taxon>Myidae</taxon>
        <taxon>Mya</taxon>
    </lineage>
</organism>
<comment type="catalytic activity">
    <reaction evidence="17">
        <text>a 3-oxo-5alpha-steroid + NADP(+) = a 3-oxo-Delta(4)-steroid + NADPH + H(+)</text>
        <dbReference type="Rhea" id="RHEA:54384"/>
        <dbReference type="ChEBI" id="CHEBI:13601"/>
        <dbReference type="ChEBI" id="CHEBI:15378"/>
        <dbReference type="ChEBI" id="CHEBI:47909"/>
        <dbReference type="ChEBI" id="CHEBI:57783"/>
        <dbReference type="ChEBI" id="CHEBI:58349"/>
        <dbReference type="EC" id="1.3.1.22"/>
    </reaction>
</comment>
<reference evidence="19" key="1">
    <citation type="submission" date="2022-11" db="EMBL/GenBank/DDBJ databases">
        <title>Centuries of genome instability and evolution in soft-shell clam transmissible cancer (bioRxiv).</title>
        <authorList>
            <person name="Hart S.F.M."/>
            <person name="Yonemitsu M.A."/>
            <person name="Giersch R.M."/>
            <person name="Beal B.F."/>
            <person name="Arriagada G."/>
            <person name="Davis B.W."/>
            <person name="Ostrander E.A."/>
            <person name="Goff S.P."/>
            <person name="Metzger M.J."/>
        </authorList>
    </citation>
    <scope>NUCLEOTIDE SEQUENCE</scope>
    <source>
        <strain evidence="19">MELC-2E11</strain>
        <tissue evidence="19">Siphon/mantle</tissue>
    </source>
</reference>
<evidence type="ECO:0000256" key="11">
    <source>
        <dbReference type="ARBA" id="ARBA00023098"/>
    </source>
</evidence>
<keyword evidence="4 17" id="KW-0812">Transmembrane</keyword>
<keyword evidence="10" id="KW-0560">Oxidoreductase</keyword>
<evidence type="ECO:0000256" key="2">
    <source>
        <dbReference type="ARBA" id="ARBA00004477"/>
    </source>
</evidence>
<protein>
    <recommendedName>
        <fullName evidence="17">3-oxo-5alpha-steroid 4-dehydrogenase (NADP(+))</fullName>
        <ecNumber evidence="17">1.3.1.22</ecNumber>
    </recommendedName>
</protein>
<evidence type="ECO:0000313" key="20">
    <source>
        <dbReference type="Proteomes" id="UP001164746"/>
    </source>
</evidence>
<dbReference type="PANTHER" id="PTHR10556:SF57">
    <property type="entry name" value="3-OXO-5-ALPHA-STEROID 4-DEHYDROGENASE 1"/>
    <property type="match status" value="1"/>
</dbReference>
<keyword evidence="8" id="KW-0521">NADP</keyword>
<keyword evidence="7" id="KW-0492">Microsome</keyword>
<dbReference type="InterPro" id="IPR001104">
    <property type="entry name" value="3-oxo-5_a-steroid_4-DH_C"/>
</dbReference>
<keyword evidence="6" id="KW-0256">Endoplasmic reticulum</keyword>
<feature type="transmembrane region" description="Helical" evidence="17">
    <location>
        <begin position="97"/>
        <end position="117"/>
    </location>
</feature>
<dbReference type="PROSITE" id="PS50244">
    <property type="entry name" value="S5A_REDUCTASE"/>
    <property type="match status" value="1"/>
</dbReference>
<evidence type="ECO:0000256" key="10">
    <source>
        <dbReference type="ARBA" id="ARBA00023002"/>
    </source>
</evidence>
<feature type="transmembrane region" description="Helical" evidence="17">
    <location>
        <begin position="162"/>
        <end position="179"/>
    </location>
</feature>
<evidence type="ECO:0000256" key="1">
    <source>
        <dbReference type="ARBA" id="ARBA00004154"/>
    </source>
</evidence>
<dbReference type="InterPro" id="IPR016636">
    <property type="entry name" value="3-oxo-5-alpha-steroid_4-DH"/>
</dbReference>
<proteinExistence type="inferred from homology"/>
<dbReference type="EC" id="1.3.1.22" evidence="17"/>
<comment type="catalytic activity">
    <reaction evidence="14">
        <text>5alpha-pregnane-3,20-dione + NADP(+) = progesterone + NADPH + H(+)</text>
        <dbReference type="Rhea" id="RHEA:21952"/>
        <dbReference type="ChEBI" id="CHEBI:15378"/>
        <dbReference type="ChEBI" id="CHEBI:17026"/>
        <dbReference type="ChEBI" id="CHEBI:28952"/>
        <dbReference type="ChEBI" id="CHEBI:57783"/>
        <dbReference type="ChEBI" id="CHEBI:58349"/>
        <dbReference type="EC" id="1.3.1.22"/>
    </reaction>
    <physiologicalReaction direction="right-to-left" evidence="14">
        <dbReference type="Rhea" id="RHEA:21954"/>
    </physiologicalReaction>
</comment>
<evidence type="ECO:0000256" key="8">
    <source>
        <dbReference type="ARBA" id="ARBA00022857"/>
    </source>
</evidence>
<evidence type="ECO:0000256" key="9">
    <source>
        <dbReference type="ARBA" id="ARBA00022989"/>
    </source>
</evidence>
<dbReference type="EMBL" id="CP111022">
    <property type="protein sequence ID" value="WAR18790.1"/>
    <property type="molecule type" value="Genomic_DNA"/>
</dbReference>
<evidence type="ECO:0000256" key="12">
    <source>
        <dbReference type="ARBA" id="ARBA00023136"/>
    </source>
</evidence>